<evidence type="ECO:0000256" key="1">
    <source>
        <dbReference type="SAM" id="MobiDB-lite"/>
    </source>
</evidence>
<feature type="compositionally biased region" description="Pro residues" evidence="1">
    <location>
        <begin position="7"/>
        <end position="22"/>
    </location>
</feature>
<proteinExistence type="predicted"/>
<feature type="compositionally biased region" description="Acidic residues" evidence="1">
    <location>
        <begin position="35"/>
        <end position="45"/>
    </location>
</feature>
<protein>
    <submittedName>
        <fullName evidence="2">Uncharacterized protein</fullName>
    </submittedName>
</protein>
<sequence length="62" mass="7154">MSIIPTEPAPNQPPIPPDPEFPPVKEPEPDRLPDEVPEPNPDENDELRKFSDLLFERLAQRR</sequence>
<feature type="compositionally biased region" description="Basic and acidic residues" evidence="1">
    <location>
        <begin position="23"/>
        <end position="34"/>
    </location>
</feature>
<name>A0AAF0HAA2_9HYPH</name>
<gene>
    <name evidence="2" type="ORF">CFBP5477_015800</name>
</gene>
<accession>A0AAF0HAA2</accession>
<dbReference type="AlphaFoldDB" id="A0AAF0HAA2"/>
<organism evidence="2 3">
    <name type="scientific">Agrobacterium larrymoorei</name>
    <dbReference type="NCBI Taxonomy" id="160699"/>
    <lineage>
        <taxon>Bacteria</taxon>
        <taxon>Pseudomonadati</taxon>
        <taxon>Pseudomonadota</taxon>
        <taxon>Alphaproteobacteria</taxon>
        <taxon>Hyphomicrobiales</taxon>
        <taxon>Rhizobiaceae</taxon>
        <taxon>Rhizobium/Agrobacterium group</taxon>
        <taxon>Agrobacterium</taxon>
    </lineage>
</organism>
<feature type="region of interest" description="Disordered" evidence="1">
    <location>
        <begin position="1"/>
        <end position="49"/>
    </location>
</feature>
<reference evidence="2" key="1">
    <citation type="submission" date="2023-05" db="EMBL/GenBank/DDBJ databases">
        <title>Complete genome sequence of Agrobacterium larrymoorei CFBP5477.</title>
        <authorList>
            <person name="Yen H.-C."/>
            <person name="Chou L."/>
            <person name="Lin Y.-C."/>
            <person name="Lai E.-M."/>
            <person name="Kuo C.-H."/>
        </authorList>
    </citation>
    <scope>NUCLEOTIDE SEQUENCE</scope>
    <source>
        <strain evidence="2">CFBP5477</strain>
    </source>
</reference>
<dbReference type="EMBL" id="CP124734">
    <property type="protein sequence ID" value="WHA42736.1"/>
    <property type="molecule type" value="Genomic_DNA"/>
</dbReference>
<evidence type="ECO:0000313" key="2">
    <source>
        <dbReference type="EMBL" id="WHA42736.1"/>
    </source>
</evidence>
<evidence type="ECO:0000313" key="3">
    <source>
        <dbReference type="Proteomes" id="UP000298664"/>
    </source>
</evidence>
<dbReference type="Proteomes" id="UP000298664">
    <property type="component" value="Chromosome Linear"/>
</dbReference>
<dbReference type="RefSeq" id="WP_137394799.1">
    <property type="nucleotide sequence ID" value="NZ_CP124734.1"/>
</dbReference>